<dbReference type="InterPro" id="IPR013694">
    <property type="entry name" value="VIT"/>
</dbReference>
<organism evidence="3 4">
    <name type="scientific">Flavobacterium frigidimaris</name>
    <dbReference type="NCBI Taxonomy" id="262320"/>
    <lineage>
        <taxon>Bacteria</taxon>
        <taxon>Pseudomonadati</taxon>
        <taxon>Bacteroidota</taxon>
        <taxon>Flavobacteriia</taxon>
        <taxon>Flavobacteriales</taxon>
        <taxon>Flavobacteriaceae</taxon>
        <taxon>Flavobacterium</taxon>
    </lineage>
</organism>
<dbReference type="Gene3D" id="2.60.40.1120">
    <property type="entry name" value="Carboxypeptidase-like, regulatory domain"/>
    <property type="match status" value="1"/>
</dbReference>
<keyword evidence="4" id="KW-1185">Reference proteome</keyword>
<proteinExistence type="predicted"/>
<sequence>MEKFLLENLKLYFMKNILLISLLFFGLFTQAQSPQLNVKGKDSSLVRLNQLKVAVKIVGNIAYTTTEMHFYNGTNRQMEAELLFPLPEGVSVSRYAIDINGKMREAVPVNKNKGKQVFEAVEHRRVDPGLLEKVEGNNFRTRIYPLMPGKERIVIIGYEQELSSFDATHLSYQMLSSYSGKLDAFELNVAVLGATAAPTIANDEGILSLENQNQSYVTSVKKVNYQLKDKLVITIPIRAEIPSVVAQSVNDQHYFYANTILDNPKILKKNPATIGLIWDVSLSCKNRNIKKELQLLAAYFNQLKNVSVTLYFAGYNFDKKNTYTIQNGDWASLKSVLENVVYDGGTRFSKIKLPVHDEYLFFTDGLSSLSANVLTTTKKPIYTISSLGSSDYAFLNYNAIKTGGNFINLNELKIEDAYDKLMYQSLKFLGIKENYLVTDLYPMAGTPVSGSFSVAGISLKSKNEVVLLFGYDEKPVLEKTIHIDATIPVSGEISIEKLWAQKKIANLEIQYKTNADEIEALGKRYGIVTQNTSLIVLESLHDYIQYDIIPPAELRAEFDNVMKQQMASAQAKKFSNWENVASYYEQLKTWWDKNTKYTIPKPVPVPKTPKTGANVNGNVRGIVLDQSGIPLPGVNVNIKGTQLGTATDFDGKFSLNAASGQILVFSYIGMNTQEVTAGRTRNYRITMTDNSGAQLESVVVTAMGTSRSRRDDVEEDEESDKKEKRSYTTSSAMMVRSESVSANMTIEKALAGKVAGVAVGTGTAIAADNAIQNQNVVDSNMDVVVGYSSFNQTKTNTWNPDRIYLKALANAPAEKRYSVYLELRADQINNPNFYFDVANYFYDNGDKEKALLVLSNIADLGLENHQLYKSLTYVLRQWGTYEDALFTACQVAKWREQEPQAHRDLALTLEDNKQYQAAFDELIKALEVNYFGEMSGQYSGVEDIILMDLNRMMQEHSGIKTEKLDKKYLNKMPVAIRIILNWNQMDTDIDLHIIEPTNEECYYGHRDTEIGARFSKDFTEGYGPEQYLLRNAVKGKYIIKSNYFGERTLTENGPTTVMVEVYTSKNGITERKLQTIQLGKIKENQNLAEVVID</sequence>
<protein>
    <submittedName>
        <fullName evidence="3">TonB-dependent receptor</fullName>
    </submittedName>
</protein>
<evidence type="ECO:0000313" key="3">
    <source>
        <dbReference type="EMBL" id="OXA79545.1"/>
    </source>
</evidence>
<feature type="region of interest" description="Disordered" evidence="1">
    <location>
        <begin position="702"/>
        <end position="731"/>
    </location>
</feature>
<keyword evidence="3" id="KW-0675">Receptor</keyword>
<comment type="caution">
    <text evidence="3">The sequence shown here is derived from an EMBL/GenBank/DDBJ whole genome shotgun (WGS) entry which is preliminary data.</text>
</comment>
<dbReference type="Pfam" id="PF09906">
    <property type="entry name" value="DUF2135"/>
    <property type="match status" value="1"/>
</dbReference>
<dbReference type="Gene3D" id="1.25.40.10">
    <property type="entry name" value="Tetratricopeptide repeat domain"/>
    <property type="match status" value="1"/>
</dbReference>
<dbReference type="InterPro" id="IPR008969">
    <property type="entry name" value="CarboxyPept-like_regulatory"/>
</dbReference>
<dbReference type="Proteomes" id="UP000198382">
    <property type="component" value="Unassembled WGS sequence"/>
</dbReference>
<gene>
    <name evidence="3" type="ORF">B0A65_09230</name>
</gene>
<evidence type="ECO:0000313" key="4">
    <source>
        <dbReference type="Proteomes" id="UP000198382"/>
    </source>
</evidence>
<evidence type="ECO:0000259" key="2">
    <source>
        <dbReference type="PROSITE" id="PS51468"/>
    </source>
</evidence>
<dbReference type="PANTHER" id="PTHR45737:SF6">
    <property type="entry name" value="VON WILLEBRAND FACTOR A DOMAIN-CONTAINING PROTEIN 5A"/>
    <property type="match status" value="1"/>
</dbReference>
<dbReference type="PANTHER" id="PTHR45737">
    <property type="entry name" value="VON WILLEBRAND FACTOR A DOMAIN-CONTAINING PROTEIN 5A"/>
    <property type="match status" value="1"/>
</dbReference>
<evidence type="ECO:0000256" key="1">
    <source>
        <dbReference type="SAM" id="MobiDB-lite"/>
    </source>
</evidence>
<accession>A0ABX4BRY4</accession>
<dbReference type="PROSITE" id="PS51468">
    <property type="entry name" value="VIT"/>
    <property type="match status" value="1"/>
</dbReference>
<dbReference type="SUPFAM" id="SSF49464">
    <property type="entry name" value="Carboxypeptidase regulatory domain-like"/>
    <property type="match status" value="1"/>
</dbReference>
<dbReference type="InterPro" id="IPR011990">
    <property type="entry name" value="TPR-like_helical_dom_sf"/>
</dbReference>
<feature type="domain" description="VIT" evidence="2">
    <location>
        <begin position="32"/>
        <end position="160"/>
    </location>
</feature>
<dbReference type="EMBL" id="MUGV01000016">
    <property type="protein sequence ID" value="OXA79545.1"/>
    <property type="molecule type" value="Genomic_DNA"/>
</dbReference>
<reference evidence="3 4" key="1">
    <citation type="submission" date="2016-11" db="EMBL/GenBank/DDBJ databases">
        <title>Whole genomes of Flavobacteriaceae.</title>
        <authorList>
            <person name="Stine C."/>
            <person name="Li C."/>
            <person name="Tadesse D."/>
        </authorList>
    </citation>
    <scope>NUCLEOTIDE SEQUENCE [LARGE SCALE GENOMIC DNA]</scope>
    <source>
        <strain evidence="3 4">DSM 15937</strain>
    </source>
</reference>
<name>A0ABX4BRY4_FLAFR</name>
<dbReference type="Pfam" id="PF13715">
    <property type="entry name" value="CarbopepD_reg_2"/>
    <property type="match status" value="1"/>
</dbReference>
<dbReference type="Pfam" id="PF08487">
    <property type="entry name" value="VIT"/>
    <property type="match status" value="1"/>
</dbReference>
<dbReference type="SUPFAM" id="SSF48452">
    <property type="entry name" value="TPR-like"/>
    <property type="match status" value="1"/>
</dbReference>
<dbReference type="InterPro" id="IPR019220">
    <property type="entry name" value="DUF2135"/>
</dbReference>